<evidence type="ECO:0000259" key="4">
    <source>
        <dbReference type="PROSITE" id="PS50208"/>
    </source>
</evidence>
<sequence length="269" mass="30073">MTSRSTTGSISGGVLDAERYTIRSGLAVVINNSEFLGRLRLPDRPGSLENEAEPLEERFRDLGFKTILLTDVTKENMENKFSEIKSNLAKKIEQIDCLIIVMLTHGNADSVYAQDQAVQVDSIMSCFSAENCAELILKPKIFIFQASRQLSPNSGAGIGYEKVVQEEVRVSEGVEVVRIPNEADFLAVYSTALGEKSFQQTESASPFLQHLIDELKNMGVDDDFYSVLTRVNCQVMQFEPSHDATKDIRQMSCFVSHLTKDLYLNMTHD</sequence>
<dbReference type="EMBL" id="UYJE01005791">
    <property type="protein sequence ID" value="VDI40414.1"/>
    <property type="molecule type" value="Genomic_DNA"/>
</dbReference>
<evidence type="ECO:0000256" key="2">
    <source>
        <dbReference type="RuleBase" id="RU003971"/>
    </source>
</evidence>
<gene>
    <name evidence="5" type="ORF">MGAL_10B074317</name>
</gene>
<evidence type="ECO:0000313" key="5">
    <source>
        <dbReference type="EMBL" id="VDI40414.1"/>
    </source>
</evidence>
<dbReference type="InterPro" id="IPR002138">
    <property type="entry name" value="Pept_C14_p10"/>
</dbReference>
<protein>
    <recommendedName>
        <fullName evidence="7">Caspase family p20 domain-containing protein</fullName>
    </recommendedName>
</protein>
<dbReference type="InterPro" id="IPR011600">
    <property type="entry name" value="Pept_C14_caspase"/>
</dbReference>
<evidence type="ECO:0000256" key="1">
    <source>
        <dbReference type="ARBA" id="ARBA00010134"/>
    </source>
</evidence>
<dbReference type="PROSITE" id="PS50207">
    <property type="entry name" value="CASPASE_P10"/>
    <property type="match status" value="1"/>
</dbReference>
<dbReference type="PROSITE" id="PS50208">
    <property type="entry name" value="CASPASE_P20"/>
    <property type="match status" value="1"/>
</dbReference>
<dbReference type="InterPro" id="IPR015917">
    <property type="entry name" value="Pept_C14A"/>
</dbReference>
<evidence type="ECO:0000313" key="6">
    <source>
        <dbReference type="Proteomes" id="UP000596742"/>
    </source>
</evidence>
<evidence type="ECO:0000259" key="3">
    <source>
        <dbReference type="PROSITE" id="PS50207"/>
    </source>
</evidence>
<dbReference type="Gene3D" id="3.40.50.1460">
    <property type="match status" value="1"/>
</dbReference>
<dbReference type="PRINTS" id="PR00376">
    <property type="entry name" value="IL1BCENZYME"/>
</dbReference>
<reference evidence="5" key="1">
    <citation type="submission" date="2018-11" db="EMBL/GenBank/DDBJ databases">
        <authorList>
            <person name="Alioto T."/>
            <person name="Alioto T."/>
        </authorList>
    </citation>
    <scope>NUCLEOTIDE SEQUENCE</scope>
</reference>
<dbReference type="SUPFAM" id="SSF52129">
    <property type="entry name" value="Caspase-like"/>
    <property type="match status" value="1"/>
</dbReference>
<dbReference type="InterPro" id="IPR001309">
    <property type="entry name" value="Pept_C14_p20"/>
</dbReference>
<keyword evidence="6" id="KW-1185">Reference proteome</keyword>
<comment type="caution">
    <text evidence="5">The sequence shown here is derived from an EMBL/GenBank/DDBJ whole genome shotgun (WGS) entry which is preliminary data.</text>
</comment>
<name>A0A8B6EXN0_MYTGA</name>
<dbReference type="OrthoDB" id="6089374at2759"/>
<comment type="similarity">
    <text evidence="1 2">Belongs to the peptidase C14A family.</text>
</comment>
<feature type="domain" description="Caspase family p20" evidence="4">
    <location>
        <begin position="23"/>
        <end position="148"/>
    </location>
</feature>
<dbReference type="InterPro" id="IPR052039">
    <property type="entry name" value="Caspase-related_regulators"/>
</dbReference>
<dbReference type="PANTHER" id="PTHR22576:SF41">
    <property type="entry name" value="CASPASE 14, APOPTOSIS-RELATED CYSTEINE PEPTIDASE"/>
    <property type="match status" value="1"/>
</dbReference>
<accession>A0A8B6EXN0</accession>
<feature type="domain" description="Caspase family p10" evidence="3">
    <location>
        <begin position="175"/>
        <end position="266"/>
    </location>
</feature>
<dbReference type="Pfam" id="PF00656">
    <property type="entry name" value="Peptidase_C14"/>
    <property type="match status" value="1"/>
</dbReference>
<dbReference type="PANTHER" id="PTHR22576">
    <property type="entry name" value="MUCOSA ASSOCIATED LYMPHOID TISSUE LYMPHOMA TRANSLOCATION PROTEIN 1/PARACASPASE"/>
    <property type="match status" value="1"/>
</dbReference>
<dbReference type="InterPro" id="IPR029030">
    <property type="entry name" value="Caspase-like_dom_sf"/>
</dbReference>
<dbReference type="GO" id="GO:0004197">
    <property type="term" value="F:cysteine-type endopeptidase activity"/>
    <property type="evidence" value="ECO:0007669"/>
    <property type="project" value="InterPro"/>
</dbReference>
<organism evidence="5 6">
    <name type="scientific">Mytilus galloprovincialis</name>
    <name type="common">Mediterranean mussel</name>
    <dbReference type="NCBI Taxonomy" id="29158"/>
    <lineage>
        <taxon>Eukaryota</taxon>
        <taxon>Metazoa</taxon>
        <taxon>Spiralia</taxon>
        <taxon>Lophotrochozoa</taxon>
        <taxon>Mollusca</taxon>
        <taxon>Bivalvia</taxon>
        <taxon>Autobranchia</taxon>
        <taxon>Pteriomorphia</taxon>
        <taxon>Mytilida</taxon>
        <taxon>Mytiloidea</taxon>
        <taxon>Mytilidae</taxon>
        <taxon>Mytilinae</taxon>
        <taxon>Mytilus</taxon>
    </lineage>
</organism>
<dbReference type="Proteomes" id="UP000596742">
    <property type="component" value="Unassembled WGS sequence"/>
</dbReference>
<dbReference type="GO" id="GO:0006508">
    <property type="term" value="P:proteolysis"/>
    <property type="evidence" value="ECO:0007669"/>
    <property type="project" value="InterPro"/>
</dbReference>
<evidence type="ECO:0008006" key="7">
    <source>
        <dbReference type="Google" id="ProtNLM"/>
    </source>
</evidence>
<proteinExistence type="inferred from homology"/>
<dbReference type="AlphaFoldDB" id="A0A8B6EXN0"/>
<dbReference type="SMART" id="SM00115">
    <property type="entry name" value="CASc"/>
    <property type="match status" value="1"/>
</dbReference>